<accession>A0A821SB85</accession>
<evidence type="ECO:0000313" key="2">
    <source>
        <dbReference type="EMBL" id="CAF4853091.1"/>
    </source>
</evidence>
<gene>
    <name evidence="2" type="ORF">QYT958_LOCUS27330</name>
</gene>
<feature type="region of interest" description="Disordered" evidence="1">
    <location>
        <begin position="1"/>
        <end position="21"/>
    </location>
</feature>
<feature type="compositionally biased region" description="Basic and acidic residues" evidence="1">
    <location>
        <begin position="10"/>
        <end position="19"/>
    </location>
</feature>
<evidence type="ECO:0000256" key="1">
    <source>
        <dbReference type="SAM" id="MobiDB-lite"/>
    </source>
</evidence>
<comment type="caution">
    <text evidence="2">The sequence shown here is derived from an EMBL/GenBank/DDBJ whole genome shotgun (WGS) entry which is preliminary data.</text>
</comment>
<protein>
    <submittedName>
        <fullName evidence="2">Uncharacterized protein</fullName>
    </submittedName>
</protein>
<feature type="non-terminal residue" evidence="2">
    <location>
        <position position="1"/>
    </location>
</feature>
<dbReference type="AlphaFoldDB" id="A0A821SB85"/>
<dbReference type="Proteomes" id="UP000663848">
    <property type="component" value="Unassembled WGS sequence"/>
</dbReference>
<evidence type="ECO:0000313" key="3">
    <source>
        <dbReference type="Proteomes" id="UP000663848"/>
    </source>
</evidence>
<organism evidence="2 3">
    <name type="scientific">Rotaria socialis</name>
    <dbReference type="NCBI Taxonomy" id="392032"/>
    <lineage>
        <taxon>Eukaryota</taxon>
        <taxon>Metazoa</taxon>
        <taxon>Spiralia</taxon>
        <taxon>Gnathifera</taxon>
        <taxon>Rotifera</taxon>
        <taxon>Eurotatoria</taxon>
        <taxon>Bdelloidea</taxon>
        <taxon>Philodinida</taxon>
        <taxon>Philodinidae</taxon>
        <taxon>Rotaria</taxon>
    </lineage>
</organism>
<sequence>MKSKATTSTHDSDDSRVDPTNKIIIQTSNSVATYNKLYDRRKIIVEELHKLRQARINNNYIVINRSLYKILIENAFNPQNRSADEIEKYLDTLISSYDSELEAIRKRTNSVPTKQSRRTSLMF</sequence>
<reference evidence="2" key="1">
    <citation type="submission" date="2021-02" db="EMBL/GenBank/DDBJ databases">
        <authorList>
            <person name="Nowell W R."/>
        </authorList>
    </citation>
    <scope>NUCLEOTIDE SEQUENCE</scope>
</reference>
<dbReference type="EMBL" id="CAJOBR010006892">
    <property type="protein sequence ID" value="CAF4853091.1"/>
    <property type="molecule type" value="Genomic_DNA"/>
</dbReference>
<proteinExistence type="predicted"/>
<name>A0A821SB85_9BILA</name>